<keyword evidence="6 9" id="KW-1133">Transmembrane helix</keyword>
<gene>
    <name evidence="11" type="ORF">H920_17827</name>
</gene>
<evidence type="ECO:0000313" key="12">
    <source>
        <dbReference type="Proteomes" id="UP000028990"/>
    </source>
</evidence>
<accession>A0A091CTD3</accession>
<evidence type="ECO:0000256" key="10">
    <source>
        <dbReference type="SAM" id="MobiDB-lite"/>
    </source>
</evidence>
<keyword evidence="3 9" id="KW-0813">Transport</keyword>
<feature type="region of interest" description="Disordered" evidence="10">
    <location>
        <begin position="1"/>
        <end position="23"/>
    </location>
</feature>
<evidence type="ECO:0000256" key="6">
    <source>
        <dbReference type="ARBA" id="ARBA00022989"/>
    </source>
</evidence>
<dbReference type="AlphaFoldDB" id="A0A091CTD3"/>
<dbReference type="GO" id="GO:0012505">
    <property type="term" value="C:endomembrane system"/>
    <property type="evidence" value="ECO:0007669"/>
    <property type="project" value="UniProtKB-ARBA"/>
</dbReference>
<keyword evidence="5 9" id="KW-0653">Protein transport</keyword>
<evidence type="ECO:0000256" key="8">
    <source>
        <dbReference type="ARBA" id="ARBA00025800"/>
    </source>
</evidence>
<proteinExistence type="inferred from homology"/>
<sequence>MNKSPEIISGRMTFGSATYPRSPRGPCRQLGRTRVTSHSSGRKQLRVRGLPRLLCPSAGCCEPALPAGALRYGFRVSGTCFLMGPIKQLKKMFETTRLLATVVMLLCLVFTLCAALWDVMNLERSPKKTNGKQFHDNHLHIQEDQEKAIQQIQLGQGKGPDKLPKSQVNSSPLVAKSERSSHLDPKAGLPPTPSGPLTRGGDVSGTGRTEVTVWETEPNKLTLQVVEFVRVGFKRIQLLSSESRGTVQPTNTQKTLLSPSHTRVSQIIRLQNELTKCGILKNMSDYEDFWKLIGEEAHGTDIKEQLQKIKIKMLDPRYWPLVAPRRRETRSFVSTDQDNRPFLGKRKPSVEDPQVNLQLVLTQEGWCSSHQTVRKPLPLIRLALGGGKTPTSAPASAALHAQGSGAAWGGDFTESCKLKYGHKEFKIEYVLQNKIICKTNKKDSRSRIYLRCLHQMYSTSLANMEFSRRLKLPKYLSEPDPPRMTTAPDIPKPLTLEHMTLTHRVVVNPCVDAKTSLAVP</sequence>
<evidence type="ECO:0000256" key="2">
    <source>
        <dbReference type="ARBA" id="ARBA00004141"/>
    </source>
</evidence>
<dbReference type="eggNOG" id="ENOG502SD7P">
    <property type="taxonomic scope" value="Eukaryota"/>
</dbReference>
<dbReference type="InterPro" id="IPR011691">
    <property type="entry name" value="Vesicle_transpt_SFT2"/>
</dbReference>
<feature type="transmembrane region" description="Helical" evidence="9">
    <location>
        <begin position="98"/>
        <end position="117"/>
    </location>
</feature>
<comment type="function">
    <text evidence="1 9">May be involved in fusion of retrograde transport vesicles derived from an endocytic compartment with the Golgi complex.</text>
</comment>
<dbReference type="Proteomes" id="UP000028990">
    <property type="component" value="Unassembled WGS sequence"/>
</dbReference>
<dbReference type="GO" id="GO:0016192">
    <property type="term" value="P:vesicle-mediated transport"/>
    <property type="evidence" value="ECO:0007669"/>
    <property type="project" value="InterPro"/>
</dbReference>
<feature type="compositionally biased region" description="Basic and acidic residues" evidence="10">
    <location>
        <begin position="176"/>
        <end position="185"/>
    </location>
</feature>
<dbReference type="EMBL" id="KN124568">
    <property type="protein sequence ID" value="KFO20780.1"/>
    <property type="molecule type" value="Genomic_DNA"/>
</dbReference>
<comment type="similarity">
    <text evidence="8 9">Belongs to the SFT2 family.</text>
</comment>
<evidence type="ECO:0000256" key="9">
    <source>
        <dbReference type="RuleBase" id="RU363111"/>
    </source>
</evidence>
<evidence type="ECO:0000256" key="5">
    <source>
        <dbReference type="ARBA" id="ARBA00022927"/>
    </source>
</evidence>
<keyword evidence="4 9" id="KW-0812">Transmembrane</keyword>
<evidence type="ECO:0000256" key="4">
    <source>
        <dbReference type="ARBA" id="ARBA00022692"/>
    </source>
</evidence>
<dbReference type="PANTHER" id="PTHR23137">
    <property type="entry name" value="VESICLE TRANSPORT PROTEIN-RELATED"/>
    <property type="match status" value="1"/>
</dbReference>
<comment type="subcellular location">
    <subcellularLocation>
        <location evidence="2 9">Membrane</location>
        <topology evidence="2 9">Multi-pass membrane protein</topology>
    </subcellularLocation>
</comment>
<comment type="caution">
    <text evidence="9">Lacks conserved residue(s) required for the propagation of feature annotation.</text>
</comment>
<dbReference type="GO" id="GO:0015031">
    <property type="term" value="P:protein transport"/>
    <property type="evidence" value="ECO:0007669"/>
    <property type="project" value="UniProtKB-KW"/>
</dbReference>
<keyword evidence="12" id="KW-1185">Reference proteome</keyword>
<dbReference type="GO" id="GO:0016020">
    <property type="term" value="C:membrane"/>
    <property type="evidence" value="ECO:0007669"/>
    <property type="project" value="UniProtKB-SubCell"/>
</dbReference>
<name>A0A091CTD3_FUKDA</name>
<protein>
    <recommendedName>
        <fullName evidence="9">Vesicle transport protein</fullName>
    </recommendedName>
</protein>
<reference evidence="11 12" key="1">
    <citation type="submission" date="2013-11" db="EMBL/GenBank/DDBJ databases">
        <title>The Damaraland mole rat (Fukomys damarensis) genome and evolution of African mole rats.</title>
        <authorList>
            <person name="Gladyshev V.N."/>
            <person name="Fang X."/>
        </authorList>
    </citation>
    <scope>NUCLEOTIDE SEQUENCE [LARGE SCALE GENOMIC DNA]</scope>
    <source>
        <tissue evidence="11">Liver</tissue>
    </source>
</reference>
<feature type="region of interest" description="Disordered" evidence="10">
    <location>
        <begin position="156"/>
        <end position="207"/>
    </location>
</feature>
<evidence type="ECO:0000256" key="3">
    <source>
        <dbReference type="ARBA" id="ARBA00022448"/>
    </source>
</evidence>
<dbReference type="STRING" id="885580.ENSFDAP00000001553"/>
<evidence type="ECO:0000256" key="1">
    <source>
        <dbReference type="ARBA" id="ARBA00003566"/>
    </source>
</evidence>
<evidence type="ECO:0000313" key="11">
    <source>
        <dbReference type="EMBL" id="KFO20780.1"/>
    </source>
</evidence>
<organism evidence="11 12">
    <name type="scientific">Fukomys damarensis</name>
    <name type="common">Damaraland mole rat</name>
    <name type="synonym">Cryptomys damarensis</name>
    <dbReference type="NCBI Taxonomy" id="885580"/>
    <lineage>
        <taxon>Eukaryota</taxon>
        <taxon>Metazoa</taxon>
        <taxon>Chordata</taxon>
        <taxon>Craniata</taxon>
        <taxon>Vertebrata</taxon>
        <taxon>Euteleostomi</taxon>
        <taxon>Mammalia</taxon>
        <taxon>Eutheria</taxon>
        <taxon>Euarchontoglires</taxon>
        <taxon>Glires</taxon>
        <taxon>Rodentia</taxon>
        <taxon>Hystricomorpha</taxon>
        <taxon>Bathyergidae</taxon>
        <taxon>Fukomys</taxon>
    </lineage>
</organism>
<dbReference type="Pfam" id="PF04178">
    <property type="entry name" value="Got1"/>
    <property type="match status" value="1"/>
</dbReference>
<dbReference type="PANTHER" id="PTHR23137:SF24">
    <property type="entry name" value="VESICLE TRANSPORT PROTEIN SFT2A"/>
    <property type="match status" value="1"/>
</dbReference>
<dbReference type="InterPro" id="IPR007305">
    <property type="entry name" value="Vesicle_transpt_Got1/SFT2"/>
</dbReference>
<keyword evidence="7 9" id="KW-0472">Membrane</keyword>
<dbReference type="GO" id="GO:0005737">
    <property type="term" value="C:cytoplasm"/>
    <property type="evidence" value="ECO:0007669"/>
    <property type="project" value="UniProtKB-ARBA"/>
</dbReference>
<evidence type="ECO:0000256" key="7">
    <source>
        <dbReference type="ARBA" id="ARBA00023136"/>
    </source>
</evidence>